<organism evidence="2 3">
    <name type="scientific">Candidatus Beckwithbacteria bacterium CG23_combo_of_CG06-09_8_20_14_all_34_8</name>
    <dbReference type="NCBI Taxonomy" id="1974497"/>
    <lineage>
        <taxon>Bacteria</taxon>
        <taxon>Candidatus Beckwithiibacteriota</taxon>
    </lineage>
</organism>
<evidence type="ECO:0000259" key="1">
    <source>
        <dbReference type="Pfam" id="PF00535"/>
    </source>
</evidence>
<dbReference type="EMBL" id="PCSR01000016">
    <property type="protein sequence ID" value="PIP53481.1"/>
    <property type="molecule type" value="Genomic_DNA"/>
</dbReference>
<dbReference type="InterPro" id="IPR029044">
    <property type="entry name" value="Nucleotide-diphossugar_trans"/>
</dbReference>
<dbReference type="PANTHER" id="PTHR22916">
    <property type="entry name" value="GLYCOSYLTRANSFERASE"/>
    <property type="match status" value="1"/>
</dbReference>
<feature type="domain" description="Glycosyltransferase 2-like" evidence="1">
    <location>
        <begin position="21"/>
        <end position="123"/>
    </location>
</feature>
<evidence type="ECO:0000313" key="3">
    <source>
        <dbReference type="Proteomes" id="UP000229459"/>
    </source>
</evidence>
<evidence type="ECO:0000313" key="2">
    <source>
        <dbReference type="EMBL" id="PIP53481.1"/>
    </source>
</evidence>
<comment type="caution">
    <text evidence="2">The sequence shown here is derived from an EMBL/GenBank/DDBJ whole genome shotgun (WGS) entry which is preliminary data.</text>
</comment>
<dbReference type="Pfam" id="PF00535">
    <property type="entry name" value="Glycos_transf_2"/>
    <property type="match status" value="1"/>
</dbReference>
<dbReference type="PANTHER" id="PTHR22916:SF3">
    <property type="entry name" value="UDP-GLCNAC:BETAGAL BETA-1,3-N-ACETYLGLUCOSAMINYLTRANSFERASE-LIKE PROTEIN 1"/>
    <property type="match status" value="1"/>
</dbReference>
<proteinExistence type="predicted"/>
<protein>
    <recommendedName>
        <fullName evidence="1">Glycosyltransferase 2-like domain-containing protein</fullName>
    </recommendedName>
</protein>
<gene>
    <name evidence="2" type="ORF">COX08_00795</name>
</gene>
<dbReference type="Gene3D" id="3.90.550.10">
    <property type="entry name" value="Spore Coat Polysaccharide Biosynthesis Protein SpsA, Chain A"/>
    <property type="match status" value="1"/>
</dbReference>
<dbReference type="Proteomes" id="UP000229459">
    <property type="component" value="Unassembled WGS sequence"/>
</dbReference>
<accession>A0A2H0B771</accession>
<dbReference type="SUPFAM" id="SSF53448">
    <property type="entry name" value="Nucleotide-diphospho-sugar transferases"/>
    <property type="match status" value="1"/>
</dbReference>
<sequence>MCRSDKFLVFNFKHMQKPFFSIITCTYSSGKYIGKNILSVEEQTLTDYEHIFVDGNSTDDTRQLINIYKLRDKRVSVYQLEPKGISNAMNEGIRQARGKYLIFLNSDDCFIDSNVLDDVHKYLSSHLSLEWIYGKILVETEDGREIGTFPKRRFMQISSKCFYGKWLIKIFNFVPHQAVFMRKEVFDKFGLFDETITSKMDYDLWLKTISTTRWEYLDRIISRYMVGHNTVSAAPARKKENLDNMNIVQSRYFGKLGQVVLPLLNLWILRVNKIYKSLKVA</sequence>
<dbReference type="InterPro" id="IPR001173">
    <property type="entry name" value="Glyco_trans_2-like"/>
</dbReference>
<dbReference type="AlphaFoldDB" id="A0A2H0B771"/>
<name>A0A2H0B771_9BACT</name>
<dbReference type="GO" id="GO:0016758">
    <property type="term" value="F:hexosyltransferase activity"/>
    <property type="evidence" value="ECO:0007669"/>
    <property type="project" value="UniProtKB-ARBA"/>
</dbReference>
<reference evidence="2 3" key="1">
    <citation type="submission" date="2017-09" db="EMBL/GenBank/DDBJ databases">
        <title>Depth-based differentiation of microbial function through sediment-hosted aquifers and enrichment of novel symbionts in the deep terrestrial subsurface.</title>
        <authorList>
            <person name="Probst A.J."/>
            <person name="Ladd B."/>
            <person name="Jarett J.K."/>
            <person name="Geller-Mcgrath D.E."/>
            <person name="Sieber C.M."/>
            <person name="Emerson J.B."/>
            <person name="Anantharaman K."/>
            <person name="Thomas B.C."/>
            <person name="Malmstrom R."/>
            <person name="Stieglmeier M."/>
            <person name="Klingl A."/>
            <person name="Woyke T."/>
            <person name="Ryan C.M."/>
            <person name="Banfield J.F."/>
        </authorList>
    </citation>
    <scope>NUCLEOTIDE SEQUENCE [LARGE SCALE GENOMIC DNA]</scope>
    <source>
        <strain evidence="2">CG23_combo_of_CG06-09_8_20_14_all_34_8</strain>
    </source>
</reference>